<sequence>MKVDRHVTLSLIVVSILVVGALAVSPAVLGLVAADDVSLTVEDDEAGAATSHTWTFDDVDYEGEVETITVDYPVGTSFNGLDNDDVSVAITRDGESEPTDISVNANTYSGSQATFDLSGIYNTDIDGPVTVAVDGLENPSAGDHEATLTFEGDDTVTTNTVFTVTESENTEPTEPAEADLTLDPELEGAASTHTWAFDDVDYDGEVDSITVDYPDSTSFDGLDDDDVSVAITRDGEREPTEIDVNSDTYGGSQATFDLSGIYNTDIDGTVSIAIDGIENPPAGDHEATLTFEGDDTVTTETAFTVAADGEDGDNTDETLVAEIVDTDGDVLENTDIVVELEGPSEDVTFVTTDAGGVAEIDVPEAGTYDVTITSQEAGTVTDTVDVSGTTESLFALESPETGAIDALITDMDGDTLPEGTWVTLSGGDDFGADRTGLLEVDGTVLLEGIEPGTYDLSATTSASGETDTTTVTVSANETTATELTYGDAPTSATLEGTVSTPDGDALADETAVVEYDGPESGVSIVDTDADGNFAVHRVAAGTYEVTVTAAAYDSSDPVLVDAEAGDTAEVALNDPESGSIAGTVTDADGEPLPDGTWVSFSADGFETDKTVQIDDNGQFLLEGIEPGSYEVTAETLAFGETDAVTVDVTADETAGVAFTYAQDDADVPEDRGEDVTELRFQSDTVDEDVVIHGDVEGDVVLAGNTQIDGEILIAGDVEGDVVVRGASSVDRILVAGDVDGDIRLLGSGTVAGNVTVGSAETVAVRGNAALEGTLTSDDIGTVEVVGSGSVGEIAIDGPASNIELTGGSTVGSVTVAGDIDTFEARGGATVDGSVTLETAETIRLSGGITVFGDIIADEITETLDAPSRLVDGEILIEESPGDGAPSHGSANRAGVMVTAF</sequence>
<dbReference type="SUPFAM" id="SSF49452">
    <property type="entry name" value="Starch-binding domain-like"/>
    <property type="match status" value="2"/>
</dbReference>
<gene>
    <name evidence="1" type="ORF">B2G88_18775</name>
</gene>
<dbReference type="Gene3D" id="2.60.40.1120">
    <property type="entry name" value="Carboxypeptidase-like, regulatory domain"/>
    <property type="match status" value="3"/>
</dbReference>
<name>A0A202E3P0_9EURY</name>
<dbReference type="OrthoDB" id="204053at2157"/>
<organism evidence="1 2">
    <name type="scientific">Natronolimnobius baerhuensis</name>
    <dbReference type="NCBI Taxonomy" id="253108"/>
    <lineage>
        <taxon>Archaea</taxon>
        <taxon>Methanobacteriati</taxon>
        <taxon>Methanobacteriota</taxon>
        <taxon>Stenosarchaea group</taxon>
        <taxon>Halobacteria</taxon>
        <taxon>Halobacteriales</taxon>
        <taxon>Natrialbaceae</taxon>
        <taxon>Natronolimnobius</taxon>
    </lineage>
</organism>
<evidence type="ECO:0000313" key="1">
    <source>
        <dbReference type="EMBL" id="OVE82837.1"/>
    </source>
</evidence>
<dbReference type="AlphaFoldDB" id="A0A202E3P0"/>
<accession>A0A202E3P0</accession>
<keyword evidence="2" id="KW-1185">Reference proteome</keyword>
<reference evidence="1 2" key="1">
    <citation type="submission" date="2017-02" db="EMBL/GenBank/DDBJ databases">
        <title>Natronthermophilus aegyptiacus gen. nov.,sp. nov., an aerobic, extremely halophilic alkalithermophilic archaeon isolated from the athalassohaline Wadi An Natrun, Egypt.</title>
        <authorList>
            <person name="Zhao B."/>
        </authorList>
    </citation>
    <scope>NUCLEOTIDE SEQUENCE [LARGE SCALE GENOMIC DNA]</scope>
    <source>
        <strain evidence="1 2">CGMCC 1.3597</strain>
    </source>
</reference>
<dbReference type="Pfam" id="PF13620">
    <property type="entry name" value="CarboxypepD_reg"/>
    <property type="match status" value="1"/>
</dbReference>
<protein>
    <submittedName>
        <fullName evidence="1">Uncharacterized protein</fullName>
    </submittedName>
</protein>
<comment type="caution">
    <text evidence="1">The sequence shown here is derived from an EMBL/GenBank/DDBJ whole genome shotgun (WGS) entry which is preliminary data.</text>
</comment>
<proteinExistence type="predicted"/>
<dbReference type="Proteomes" id="UP000196084">
    <property type="component" value="Unassembled WGS sequence"/>
</dbReference>
<dbReference type="InterPro" id="IPR013784">
    <property type="entry name" value="Carb-bd-like_fold"/>
</dbReference>
<dbReference type="EMBL" id="MWPH01000006">
    <property type="protein sequence ID" value="OVE82837.1"/>
    <property type="molecule type" value="Genomic_DNA"/>
</dbReference>
<dbReference type="RefSeq" id="WP_087715653.1">
    <property type="nucleotide sequence ID" value="NZ_MWPH01000006.1"/>
</dbReference>
<evidence type="ECO:0000313" key="2">
    <source>
        <dbReference type="Proteomes" id="UP000196084"/>
    </source>
</evidence>
<dbReference type="GO" id="GO:0030246">
    <property type="term" value="F:carbohydrate binding"/>
    <property type="evidence" value="ECO:0007669"/>
    <property type="project" value="InterPro"/>
</dbReference>